<keyword evidence="5" id="KW-1185">Reference proteome</keyword>
<comment type="caution">
    <text evidence="4">The sequence shown here is derived from an EMBL/GenBank/DDBJ whole genome shotgun (WGS) entry which is preliminary data.</text>
</comment>
<evidence type="ECO:0000256" key="1">
    <source>
        <dbReference type="SAM" id="MobiDB-lite"/>
    </source>
</evidence>
<dbReference type="InterPro" id="IPR001173">
    <property type="entry name" value="Glyco_trans_2-like"/>
</dbReference>
<dbReference type="RefSeq" id="WP_344310481.1">
    <property type="nucleotide sequence ID" value="NZ_BAAANO010000031.1"/>
</dbReference>
<dbReference type="InterPro" id="IPR029044">
    <property type="entry name" value="Nucleotide-diphossugar_trans"/>
</dbReference>
<accession>A0ABN2TMP5</accession>
<dbReference type="CDD" id="cd02525">
    <property type="entry name" value="Succinoglycan_BP_ExoA"/>
    <property type="match status" value="1"/>
</dbReference>
<dbReference type="SUPFAM" id="SSF53448">
    <property type="entry name" value="Nucleotide-diphospho-sugar transferases"/>
    <property type="match status" value="1"/>
</dbReference>
<dbReference type="EMBL" id="BAAANO010000031">
    <property type="protein sequence ID" value="GAA2013692.1"/>
    <property type="molecule type" value="Genomic_DNA"/>
</dbReference>
<sequence length="376" mass="40988">MPKTVTPESGLAPSDLPELPERPGVSYIMPVLNEAEHIAQAVGTILDQDYDGSKEIVLALGPSTDGTTEIVEALAAGDPRVRVVHNPDGDTPTGLNLAVRATRSPVVVRVDAHSELTPDYTSLAIDVLRETGAANAGGLMAARGETAFQKAVARAYMSPMGLGGPAYHSGDEAQESESAYLGVFRREVFDVLGGFDETLRRGQDWELNLRIREAGGRVWFDPRLRVTYWPRSTWKQLAQQFHATGRWRAEIVRRHGSRNSVRYFAPPVLVLGITAALVEAVLQLSGTTARWPKFLRRFTSLVYVPSAAYVALIGAEVVRAKDCGIRERIWFKLVLPTMHLCWGAGFLRGLVSGAGDSVDRSRSAKLQESTPLNASD</sequence>
<feature type="transmembrane region" description="Helical" evidence="2">
    <location>
        <begin position="298"/>
        <end position="318"/>
    </location>
</feature>
<feature type="transmembrane region" description="Helical" evidence="2">
    <location>
        <begin position="263"/>
        <end position="286"/>
    </location>
</feature>
<evidence type="ECO:0000313" key="4">
    <source>
        <dbReference type="EMBL" id="GAA2013692.1"/>
    </source>
</evidence>
<dbReference type="Pfam" id="PF00535">
    <property type="entry name" value="Glycos_transf_2"/>
    <property type="match status" value="1"/>
</dbReference>
<evidence type="ECO:0000313" key="5">
    <source>
        <dbReference type="Proteomes" id="UP001500755"/>
    </source>
</evidence>
<feature type="region of interest" description="Disordered" evidence="1">
    <location>
        <begin position="1"/>
        <end position="20"/>
    </location>
</feature>
<reference evidence="4 5" key="1">
    <citation type="journal article" date="2019" name="Int. J. Syst. Evol. Microbiol.">
        <title>The Global Catalogue of Microorganisms (GCM) 10K type strain sequencing project: providing services to taxonomists for standard genome sequencing and annotation.</title>
        <authorList>
            <consortium name="The Broad Institute Genomics Platform"/>
            <consortium name="The Broad Institute Genome Sequencing Center for Infectious Disease"/>
            <person name="Wu L."/>
            <person name="Ma J."/>
        </authorList>
    </citation>
    <scope>NUCLEOTIDE SEQUENCE [LARGE SCALE GENOMIC DNA]</scope>
    <source>
        <strain evidence="4 5">JCM 14546</strain>
    </source>
</reference>
<name>A0ABN2TMP5_9MICO</name>
<keyword evidence="2" id="KW-0812">Transmembrane</keyword>
<dbReference type="InterPro" id="IPR050834">
    <property type="entry name" value="Glycosyltransf_2"/>
</dbReference>
<organism evidence="4 5">
    <name type="scientific">Brevibacterium samyangense</name>
    <dbReference type="NCBI Taxonomy" id="366888"/>
    <lineage>
        <taxon>Bacteria</taxon>
        <taxon>Bacillati</taxon>
        <taxon>Actinomycetota</taxon>
        <taxon>Actinomycetes</taxon>
        <taxon>Micrococcales</taxon>
        <taxon>Brevibacteriaceae</taxon>
        <taxon>Brevibacterium</taxon>
    </lineage>
</organism>
<protein>
    <submittedName>
        <fullName evidence="4">Glycosyltransferase family 2 protein</fullName>
    </submittedName>
</protein>
<gene>
    <name evidence="4" type="ORF">GCM10009755_26710</name>
</gene>
<feature type="transmembrane region" description="Helical" evidence="2">
    <location>
        <begin position="330"/>
        <end position="351"/>
    </location>
</feature>
<keyword evidence="2" id="KW-0472">Membrane</keyword>
<dbReference type="PANTHER" id="PTHR43685:SF2">
    <property type="entry name" value="GLYCOSYLTRANSFERASE 2-LIKE DOMAIN-CONTAINING PROTEIN"/>
    <property type="match status" value="1"/>
</dbReference>
<evidence type="ECO:0000259" key="3">
    <source>
        <dbReference type="Pfam" id="PF00535"/>
    </source>
</evidence>
<dbReference type="Gene3D" id="3.90.550.10">
    <property type="entry name" value="Spore Coat Polysaccharide Biosynthesis Protein SpsA, Chain A"/>
    <property type="match status" value="1"/>
</dbReference>
<keyword evidence="2" id="KW-1133">Transmembrane helix</keyword>
<feature type="domain" description="Glycosyltransferase 2-like" evidence="3">
    <location>
        <begin position="26"/>
        <end position="190"/>
    </location>
</feature>
<dbReference type="Proteomes" id="UP001500755">
    <property type="component" value="Unassembled WGS sequence"/>
</dbReference>
<proteinExistence type="predicted"/>
<evidence type="ECO:0000256" key="2">
    <source>
        <dbReference type="SAM" id="Phobius"/>
    </source>
</evidence>
<dbReference type="PANTHER" id="PTHR43685">
    <property type="entry name" value="GLYCOSYLTRANSFERASE"/>
    <property type="match status" value="1"/>
</dbReference>